<comment type="caution">
    <text evidence="1">The sequence shown here is derived from an EMBL/GenBank/DDBJ whole genome shotgun (WGS) entry which is preliminary data.</text>
</comment>
<dbReference type="EMBL" id="CM042038">
    <property type="protein sequence ID" value="KAI3732794.1"/>
    <property type="molecule type" value="Genomic_DNA"/>
</dbReference>
<keyword evidence="2" id="KW-1185">Reference proteome</keyword>
<gene>
    <name evidence="1" type="ORF">L1987_64002</name>
</gene>
<accession>A0ACB9CET6</accession>
<proteinExistence type="predicted"/>
<name>A0ACB9CET6_9ASTR</name>
<reference evidence="2" key="1">
    <citation type="journal article" date="2022" name="Mol. Ecol. Resour.">
        <title>The genomes of chicory, endive, great burdock and yacon provide insights into Asteraceae palaeo-polyploidization history and plant inulin production.</title>
        <authorList>
            <person name="Fan W."/>
            <person name="Wang S."/>
            <person name="Wang H."/>
            <person name="Wang A."/>
            <person name="Jiang F."/>
            <person name="Liu H."/>
            <person name="Zhao H."/>
            <person name="Xu D."/>
            <person name="Zhang Y."/>
        </authorList>
    </citation>
    <scope>NUCLEOTIDE SEQUENCE [LARGE SCALE GENOMIC DNA]</scope>
    <source>
        <strain evidence="2">cv. Yunnan</strain>
    </source>
</reference>
<dbReference type="Proteomes" id="UP001056120">
    <property type="component" value="Linkage Group LG21"/>
</dbReference>
<reference evidence="1 2" key="2">
    <citation type="journal article" date="2022" name="Mol. Ecol. Resour.">
        <title>The genomes of chicory, endive, great burdock and yacon provide insights into Asteraceae paleo-polyploidization history and plant inulin production.</title>
        <authorList>
            <person name="Fan W."/>
            <person name="Wang S."/>
            <person name="Wang H."/>
            <person name="Wang A."/>
            <person name="Jiang F."/>
            <person name="Liu H."/>
            <person name="Zhao H."/>
            <person name="Xu D."/>
            <person name="Zhang Y."/>
        </authorList>
    </citation>
    <scope>NUCLEOTIDE SEQUENCE [LARGE SCALE GENOMIC DNA]</scope>
    <source>
        <strain evidence="2">cv. Yunnan</strain>
        <tissue evidence="1">Leaves</tissue>
    </source>
</reference>
<evidence type="ECO:0000313" key="2">
    <source>
        <dbReference type="Proteomes" id="UP001056120"/>
    </source>
</evidence>
<evidence type="ECO:0000313" key="1">
    <source>
        <dbReference type="EMBL" id="KAI3732794.1"/>
    </source>
</evidence>
<organism evidence="1 2">
    <name type="scientific">Smallanthus sonchifolius</name>
    <dbReference type="NCBI Taxonomy" id="185202"/>
    <lineage>
        <taxon>Eukaryota</taxon>
        <taxon>Viridiplantae</taxon>
        <taxon>Streptophyta</taxon>
        <taxon>Embryophyta</taxon>
        <taxon>Tracheophyta</taxon>
        <taxon>Spermatophyta</taxon>
        <taxon>Magnoliopsida</taxon>
        <taxon>eudicotyledons</taxon>
        <taxon>Gunneridae</taxon>
        <taxon>Pentapetalae</taxon>
        <taxon>asterids</taxon>
        <taxon>campanulids</taxon>
        <taxon>Asterales</taxon>
        <taxon>Asteraceae</taxon>
        <taxon>Asteroideae</taxon>
        <taxon>Heliantheae alliance</taxon>
        <taxon>Millerieae</taxon>
        <taxon>Smallanthus</taxon>
    </lineage>
</organism>
<protein>
    <submittedName>
        <fullName evidence="1">Uncharacterized protein</fullName>
    </submittedName>
</protein>
<sequence length="123" mass="14029">MFDATIERENAHRLNFEEFLMREAMNVIACEGAERVQRPESYKQWQVRISQAGFKLQPLNQELVLKLRSKRVGYHKDFVFDENVKSKLASVWIADVKTAVKSGLAVVGIADVLMSCCLGIKLQ</sequence>